<gene>
    <name evidence="1" type="ORF">GDO78_017267</name>
</gene>
<evidence type="ECO:0000313" key="2">
    <source>
        <dbReference type="Proteomes" id="UP000770717"/>
    </source>
</evidence>
<proteinExistence type="predicted"/>
<reference evidence="1" key="1">
    <citation type="thesis" date="2020" institute="ProQuest LLC" country="789 East Eisenhower Parkway, Ann Arbor, MI, USA">
        <title>Comparative Genomics and Chromosome Evolution.</title>
        <authorList>
            <person name="Mudd A.B."/>
        </authorList>
    </citation>
    <scope>NUCLEOTIDE SEQUENCE</scope>
    <source>
        <strain evidence="1">HN-11 Male</strain>
        <tissue evidence="1">Kidney and liver</tissue>
    </source>
</reference>
<dbReference type="AlphaFoldDB" id="A0A8J6BF42"/>
<sequence>MMKKKIYKNNKKKKNFYIGNLSDAIDLPRSLHMPFTRCKSLVDIMGTRTNTHAHILSVEYITFHKKIYMEPKRISHTEVFIDSMEIAPSYNFNPGGIAYTR</sequence>
<organism evidence="1 2">
    <name type="scientific">Eleutherodactylus coqui</name>
    <name type="common">Puerto Rican coqui</name>
    <dbReference type="NCBI Taxonomy" id="57060"/>
    <lineage>
        <taxon>Eukaryota</taxon>
        <taxon>Metazoa</taxon>
        <taxon>Chordata</taxon>
        <taxon>Craniata</taxon>
        <taxon>Vertebrata</taxon>
        <taxon>Euteleostomi</taxon>
        <taxon>Amphibia</taxon>
        <taxon>Batrachia</taxon>
        <taxon>Anura</taxon>
        <taxon>Neobatrachia</taxon>
        <taxon>Hyloidea</taxon>
        <taxon>Eleutherodactylidae</taxon>
        <taxon>Eleutherodactylinae</taxon>
        <taxon>Eleutherodactylus</taxon>
        <taxon>Eleutherodactylus</taxon>
    </lineage>
</organism>
<accession>A0A8J6BF42</accession>
<protein>
    <submittedName>
        <fullName evidence="1">Uncharacterized protein</fullName>
    </submittedName>
</protein>
<evidence type="ECO:0000313" key="1">
    <source>
        <dbReference type="EMBL" id="KAG9466066.1"/>
    </source>
</evidence>
<name>A0A8J6BF42_ELECQ</name>
<dbReference type="Proteomes" id="UP000770717">
    <property type="component" value="Unassembled WGS sequence"/>
</dbReference>
<keyword evidence="2" id="KW-1185">Reference proteome</keyword>
<comment type="caution">
    <text evidence="1">The sequence shown here is derived from an EMBL/GenBank/DDBJ whole genome shotgun (WGS) entry which is preliminary data.</text>
</comment>
<dbReference type="EMBL" id="WNTK01002401">
    <property type="protein sequence ID" value="KAG9466066.1"/>
    <property type="molecule type" value="Genomic_DNA"/>
</dbReference>